<feature type="transmembrane region" description="Helical" evidence="8">
    <location>
        <begin position="220"/>
        <end position="241"/>
    </location>
</feature>
<evidence type="ECO:0000256" key="5">
    <source>
        <dbReference type="ARBA" id="ARBA00022692"/>
    </source>
</evidence>
<dbReference type="Gene3D" id="1.20.1250.20">
    <property type="entry name" value="MFS general substrate transporter like domains"/>
    <property type="match status" value="1"/>
</dbReference>
<dbReference type="AlphaFoldDB" id="A0A1H8VFD8"/>
<feature type="transmembrane region" description="Helical" evidence="8">
    <location>
        <begin position="342"/>
        <end position="365"/>
    </location>
</feature>
<dbReference type="Proteomes" id="UP000198847">
    <property type="component" value="Unassembled WGS sequence"/>
</dbReference>
<dbReference type="PANTHER" id="PTHR43271:SF1">
    <property type="entry name" value="INNER MEMBRANE TRANSPORT PROTEIN YNFM"/>
    <property type="match status" value="1"/>
</dbReference>
<keyword evidence="3" id="KW-0813">Transport</keyword>
<protein>
    <submittedName>
        <fullName evidence="10">MFS transporter, YNFM family, putative membrane transport protein</fullName>
    </submittedName>
</protein>
<feature type="transmembrane region" description="Helical" evidence="8">
    <location>
        <begin position="164"/>
        <end position="187"/>
    </location>
</feature>
<dbReference type="GO" id="GO:0005886">
    <property type="term" value="C:plasma membrane"/>
    <property type="evidence" value="ECO:0007669"/>
    <property type="project" value="UniProtKB-SubCell"/>
</dbReference>
<feature type="transmembrane region" description="Helical" evidence="8">
    <location>
        <begin position="253"/>
        <end position="272"/>
    </location>
</feature>
<dbReference type="InterPro" id="IPR020846">
    <property type="entry name" value="MFS_dom"/>
</dbReference>
<feature type="transmembrane region" description="Helical" evidence="8">
    <location>
        <begin position="105"/>
        <end position="127"/>
    </location>
</feature>
<feature type="transmembrane region" description="Helical" evidence="8">
    <location>
        <begin position="308"/>
        <end position="330"/>
    </location>
</feature>
<evidence type="ECO:0000256" key="2">
    <source>
        <dbReference type="ARBA" id="ARBA00008335"/>
    </source>
</evidence>
<organism evidence="10 11">
    <name type="scientific">Propionispora vibrioides</name>
    <dbReference type="NCBI Taxonomy" id="112903"/>
    <lineage>
        <taxon>Bacteria</taxon>
        <taxon>Bacillati</taxon>
        <taxon>Bacillota</taxon>
        <taxon>Negativicutes</taxon>
        <taxon>Selenomonadales</taxon>
        <taxon>Sporomusaceae</taxon>
        <taxon>Propionispora</taxon>
    </lineage>
</organism>
<feature type="domain" description="Major facilitator superfamily (MFS) profile" evidence="9">
    <location>
        <begin position="15"/>
        <end position="395"/>
    </location>
</feature>
<comment type="similarity">
    <text evidence="2">Belongs to the major facilitator superfamily.</text>
</comment>
<evidence type="ECO:0000256" key="1">
    <source>
        <dbReference type="ARBA" id="ARBA00004651"/>
    </source>
</evidence>
<feature type="transmembrane region" description="Helical" evidence="8">
    <location>
        <begin position="134"/>
        <end position="158"/>
    </location>
</feature>
<dbReference type="GO" id="GO:0022857">
    <property type="term" value="F:transmembrane transporter activity"/>
    <property type="evidence" value="ECO:0007669"/>
    <property type="project" value="InterPro"/>
</dbReference>
<keyword evidence="4" id="KW-1003">Cell membrane</keyword>
<dbReference type="InterPro" id="IPR036259">
    <property type="entry name" value="MFS_trans_sf"/>
</dbReference>
<evidence type="ECO:0000256" key="6">
    <source>
        <dbReference type="ARBA" id="ARBA00022989"/>
    </source>
</evidence>
<dbReference type="EMBL" id="FODY01000011">
    <property type="protein sequence ID" value="SEP13994.1"/>
    <property type="molecule type" value="Genomic_DNA"/>
</dbReference>
<dbReference type="Pfam" id="PF07690">
    <property type="entry name" value="MFS_1"/>
    <property type="match status" value="1"/>
</dbReference>
<evidence type="ECO:0000256" key="8">
    <source>
        <dbReference type="SAM" id="Phobius"/>
    </source>
</evidence>
<feature type="transmembrane region" description="Helical" evidence="8">
    <location>
        <begin position="284"/>
        <end position="302"/>
    </location>
</feature>
<dbReference type="OrthoDB" id="63984at2"/>
<dbReference type="RefSeq" id="WP_091746820.1">
    <property type="nucleotide sequence ID" value="NZ_FODY01000011.1"/>
</dbReference>
<proteinExistence type="inferred from homology"/>
<evidence type="ECO:0000256" key="3">
    <source>
        <dbReference type="ARBA" id="ARBA00022448"/>
    </source>
</evidence>
<evidence type="ECO:0000313" key="10">
    <source>
        <dbReference type="EMBL" id="SEP13994.1"/>
    </source>
</evidence>
<feature type="transmembrane region" description="Helical" evidence="8">
    <location>
        <begin position="51"/>
        <end position="73"/>
    </location>
</feature>
<evidence type="ECO:0000313" key="11">
    <source>
        <dbReference type="Proteomes" id="UP000198847"/>
    </source>
</evidence>
<feature type="transmembrane region" description="Helical" evidence="8">
    <location>
        <begin position="12"/>
        <end position="31"/>
    </location>
</feature>
<gene>
    <name evidence="10" type="ORF">SAMN04490178_11156</name>
</gene>
<keyword evidence="7 8" id="KW-0472">Membrane</keyword>
<dbReference type="PROSITE" id="PS50850">
    <property type="entry name" value="MFS"/>
    <property type="match status" value="1"/>
</dbReference>
<dbReference type="CDD" id="cd17324">
    <property type="entry name" value="MFS_NepI_like"/>
    <property type="match status" value="1"/>
</dbReference>
<evidence type="ECO:0000259" key="9">
    <source>
        <dbReference type="PROSITE" id="PS50850"/>
    </source>
</evidence>
<dbReference type="InterPro" id="IPR011701">
    <property type="entry name" value="MFS"/>
</dbReference>
<reference evidence="10 11" key="1">
    <citation type="submission" date="2016-10" db="EMBL/GenBank/DDBJ databases">
        <authorList>
            <person name="de Groot N.N."/>
        </authorList>
    </citation>
    <scope>NUCLEOTIDE SEQUENCE [LARGE SCALE GENOMIC DNA]</scope>
    <source>
        <strain evidence="10 11">DSM 13305</strain>
    </source>
</reference>
<name>A0A1H8VFD8_9FIRM</name>
<comment type="subcellular location">
    <subcellularLocation>
        <location evidence="1">Cell membrane</location>
        <topology evidence="1">Multi-pass membrane protein</topology>
    </subcellularLocation>
</comment>
<keyword evidence="6 8" id="KW-1133">Transmembrane helix</keyword>
<evidence type="ECO:0000256" key="7">
    <source>
        <dbReference type="ARBA" id="ARBA00023136"/>
    </source>
</evidence>
<keyword evidence="5 8" id="KW-0812">Transmembrane</keyword>
<keyword evidence="11" id="KW-1185">Reference proteome</keyword>
<feature type="transmembrane region" description="Helical" evidence="8">
    <location>
        <begin position="80"/>
        <end position="99"/>
    </location>
</feature>
<dbReference type="SUPFAM" id="SSF103473">
    <property type="entry name" value="MFS general substrate transporter"/>
    <property type="match status" value="1"/>
</dbReference>
<sequence>MSNYIEQSDQRYWKTIAAMFLGSFVTFALLYCLQPLIPVFSGEFQIPPSTAGLSVSFATGGLAVSMIFMSWLSDVKGRKYVMTLALVGSAVLAITSAFVQNFTLLLVLRALQGVLLAGFPAISMAYINEEFSPAITGLVIGIYVSGNSVGGLIGRLLISTLTDFFSWRFAVGALGAVCVLMSLWFWLRLPESRNFRPKRLAPQAVLKGLGQALQDTELRCLYCIGFLIMGSFVTLYNYIAYPLMAAPYNLSQTVVGCIFFVYLVGTFSSTFMGKLADERGSNKVLCLSLSCMLAGVVLTLAPSLSIKIIGVAVFTFGFFGSHSVASSSVGKNPKVGKAQSSSLYLLLYYIGSSVLGALGGNFLVWNGWSGVVLLIGTALVLALAIAVTLLLREERYKVFEVQHS</sequence>
<feature type="transmembrane region" description="Helical" evidence="8">
    <location>
        <begin position="371"/>
        <end position="391"/>
    </location>
</feature>
<dbReference type="PANTHER" id="PTHR43271">
    <property type="entry name" value="BLL2771 PROTEIN"/>
    <property type="match status" value="1"/>
</dbReference>
<dbReference type="STRING" id="112903.SAMN04490178_11156"/>
<accession>A0A1H8VFD8</accession>
<evidence type="ECO:0000256" key="4">
    <source>
        <dbReference type="ARBA" id="ARBA00022475"/>
    </source>
</evidence>